<dbReference type="Gene3D" id="1.10.357.10">
    <property type="entry name" value="Tetracycline Repressor, domain 2"/>
    <property type="match status" value="1"/>
</dbReference>
<dbReference type="PROSITE" id="PS01081">
    <property type="entry name" value="HTH_TETR_1"/>
    <property type="match status" value="1"/>
</dbReference>
<dbReference type="PANTHER" id="PTHR43479">
    <property type="entry name" value="ACREF/ENVCD OPERON REPRESSOR-RELATED"/>
    <property type="match status" value="1"/>
</dbReference>
<keyword evidence="5" id="KW-1185">Reference proteome</keyword>
<evidence type="ECO:0000313" key="4">
    <source>
        <dbReference type="EMBL" id="MFC6331009.1"/>
    </source>
</evidence>
<evidence type="ECO:0000256" key="1">
    <source>
        <dbReference type="ARBA" id="ARBA00023125"/>
    </source>
</evidence>
<sequence length="202" mass="23589">MYDYFHRISEEKQRHIIDSAMQVFARHGYHKASTNEIVKLAGISKGLLFHYFGSKPGLFCYLYRYSLDYTMTNAPGYDYSNKDLFDTIDRINNAKLNMMIDYPAMAQFMVKAYFETHSDVADFIQKANQSYSSTNLTVIKDGINTDHLKEGLDIDAVWDALMWISDGFMKMQVERGITDAKQLFEEFEIYKSILKYGIYKEE</sequence>
<reference evidence="5" key="1">
    <citation type="journal article" date="2019" name="Int. J. Syst. Evol. Microbiol.">
        <title>The Global Catalogue of Microorganisms (GCM) 10K type strain sequencing project: providing services to taxonomists for standard genome sequencing and annotation.</title>
        <authorList>
            <consortium name="The Broad Institute Genomics Platform"/>
            <consortium name="The Broad Institute Genome Sequencing Center for Infectious Disease"/>
            <person name="Wu L."/>
            <person name="Ma J."/>
        </authorList>
    </citation>
    <scope>NUCLEOTIDE SEQUENCE [LARGE SCALE GENOMIC DNA]</scope>
    <source>
        <strain evidence="5">PCU 280</strain>
    </source>
</reference>
<dbReference type="Pfam" id="PF00440">
    <property type="entry name" value="TetR_N"/>
    <property type="match status" value="1"/>
</dbReference>
<evidence type="ECO:0000256" key="2">
    <source>
        <dbReference type="PROSITE-ProRule" id="PRU00335"/>
    </source>
</evidence>
<gene>
    <name evidence="4" type="ORF">ACFP56_00120</name>
</gene>
<evidence type="ECO:0000259" key="3">
    <source>
        <dbReference type="PROSITE" id="PS50977"/>
    </source>
</evidence>
<dbReference type="SUPFAM" id="SSF48498">
    <property type="entry name" value="Tetracyclin repressor-like, C-terminal domain"/>
    <property type="match status" value="1"/>
</dbReference>
<dbReference type="InterPro" id="IPR023772">
    <property type="entry name" value="DNA-bd_HTH_TetR-type_CS"/>
</dbReference>
<dbReference type="Proteomes" id="UP001596233">
    <property type="component" value="Unassembled WGS sequence"/>
</dbReference>
<dbReference type="InterPro" id="IPR009057">
    <property type="entry name" value="Homeodomain-like_sf"/>
</dbReference>
<dbReference type="EMBL" id="JBHSTE010000001">
    <property type="protein sequence ID" value="MFC6331009.1"/>
    <property type="molecule type" value="Genomic_DNA"/>
</dbReference>
<dbReference type="InterPro" id="IPR050624">
    <property type="entry name" value="HTH-type_Tx_Regulator"/>
</dbReference>
<name>A0ABW1UXU8_9BACL</name>
<dbReference type="InterPro" id="IPR036271">
    <property type="entry name" value="Tet_transcr_reg_TetR-rel_C_sf"/>
</dbReference>
<keyword evidence="1 2" id="KW-0238">DNA-binding</keyword>
<dbReference type="PANTHER" id="PTHR43479:SF11">
    <property type="entry name" value="ACREF_ENVCD OPERON REPRESSOR-RELATED"/>
    <property type="match status" value="1"/>
</dbReference>
<feature type="DNA-binding region" description="H-T-H motif" evidence="2">
    <location>
        <begin position="33"/>
        <end position="52"/>
    </location>
</feature>
<dbReference type="Gene3D" id="1.10.10.60">
    <property type="entry name" value="Homeodomain-like"/>
    <property type="match status" value="1"/>
</dbReference>
<dbReference type="InterPro" id="IPR001647">
    <property type="entry name" value="HTH_TetR"/>
</dbReference>
<accession>A0ABW1UXU8</accession>
<proteinExistence type="predicted"/>
<dbReference type="RefSeq" id="WP_379229778.1">
    <property type="nucleotide sequence ID" value="NZ_JBHSTE010000001.1"/>
</dbReference>
<dbReference type="SUPFAM" id="SSF46689">
    <property type="entry name" value="Homeodomain-like"/>
    <property type="match status" value="1"/>
</dbReference>
<feature type="domain" description="HTH tetR-type" evidence="3">
    <location>
        <begin position="10"/>
        <end position="70"/>
    </location>
</feature>
<dbReference type="PROSITE" id="PS50977">
    <property type="entry name" value="HTH_TETR_2"/>
    <property type="match status" value="1"/>
</dbReference>
<comment type="caution">
    <text evidence="4">The sequence shown here is derived from an EMBL/GenBank/DDBJ whole genome shotgun (WGS) entry which is preliminary data.</text>
</comment>
<organism evidence="4 5">
    <name type="scientific">Paenibacillus septentrionalis</name>
    <dbReference type="NCBI Taxonomy" id="429342"/>
    <lineage>
        <taxon>Bacteria</taxon>
        <taxon>Bacillati</taxon>
        <taxon>Bacillota</taxon>
        <taxon>Bacilli</taxon>
        <taxon>Bacillales</taxon>
        <taxon>Paenibacillaceae</taxon>
        <taxon>Paenibacillus</taxon>
    </lineage>
</organism>
<dbReference type="PRINTS" id="PR00455">
    <property type="entry name" value="HTHTETR"/>
</dbReference>
<evidence type="ECO:0000313" key="5">
    <source>
        <dbReference type="Proteomes" id="UP001596233"/>
    </source>
</evidence>
<protein>
    <submittedName>
        <fullName evidence="4">TetR/AcrR family transcriptional regulator</fullName>
    </submittedName>
</protein>